<organism evidence="4 5">
    <name type="scientific">Nonomuraea roseoviolacea subsp. carminata</name>
    <dbReference type="NCBI Taxonomy" id="160689"/>
    <lineage>
        <taxon>Bacteria</taxon>
        <taxon>Bacillati</taxon>
        <taxon>Actinomycetota</taxon>
        <taxon>Actinomycetes</taxon>
        <taxon>Streptosporangiales</taxon>
        <taxon>Streptosporangiaceae</taxon>
        <taxon>Nonomuraea</taxon>
    </lineage>
</organism>
<dbReference type="RefSeq" id="WP_253773496.1">
    <property type="nucleotide sequence ID" value="NZ_BAAAVE010000048.1"/>
</dbReference>
<keyword evidence="5" id="KW-1185">Reference proteome</keyword>
<dbReference type="SUPFAM" id="SSF53756">
    <property type="entry name" value="UDP-Glycosyltransferase/glycogen phosphorylase"/>
    <property type="match status" value="1"/>
</dbReference>
<protein>
    <submittedName>
        <fullName evidence="4">Glycosyltransferase involved in cell wall biosynthesis</fullName>
    </submittedName>
</protein>
<dbReference type="Gene3D" id="3.40.50.2000">
    <property type="entry name" value="Glycogen Phosphorylase B"/>
    <property type="match status" value="2"/>
</dbReference>
<dbReference type="InterPro" id="IPR050194">
    <property type="entry name" value="Glycosyltransferase_grp1"/>
</dbReference>
<dbReference type="EMBL" id="JAMZEC010000001">
    <property type="protein sequence ID" value="MCP2349165.1"/>
    <property type="molecule type" value="Genomic_DNA"/>
</dbReference>
<feature type="domain" description="Glycosyltransferase subfamily 4-like N-terminal" evidence="3">
    <location>
        <begin position="21"/>
        <end position="179"/>
    </location>
</feature>
<keyword evidence="2" id="KW-0808">Transferase</keyword>
<comment type="caution">
    <text evidence="4">The sequence shown here is derived from an EMBL/GenBank/DDBJ whole genome shotgun (WGS) entry which is preliminary data.</text>
</comment>
<evidence type="ECO:0000259" key="3">
    <source>
        <dbReference type="Pfam" id="PF13439"/>
    </source>
</evidence>
<name>A0ABT1K5K1_9ACTN</name>
<sequence>MTGTSALRPRRVAFLIGDLNPGGTQKQLILLTRELRQAGVEVHVLLLTRGGPFEPALREAGANVHLLGFGRGTGAGNLRALARLVRLLRILRPEVLHAFLHHCCVIGVPAARLARVPVVVAGRRNEVRLDLTHPWSLPLEKVTARMTHHVVVNAKVLARDTEGIGVPPGRISVIYNGLSADAFAPAEPAPVDTALPVLLCVARLSAEKGHRSLLEAQALLARRGRPCTLLLAGDGPERERLEKQAAMLGVDVRFLGFRMDGAGLLARADVVVLPSTTEGLSNAVMEAMAAGRPVVATAVGGNPELLEGRGVLVPPADPAALADGVARLLDDPELARRTAAEARLWAREHLDPRVLRDEHLTLYHRLLKARDGR</sequence>
<evidence type="ECO:0000313" key="5">
    <source>
        <dbReference type="Proteomes" id="UP001320766"/>
    </source>
</evidence>
<gene>
    <name evidence="4" type="ORF">HD595_005287</name>
</gene>
<evidence type="ECO:0000313" key="4">
    <source>
        <dbReference type="EMBL" id="MCP2349165.1"/>
    </source>
</evidence>
<dbReference type="Proteomes" id="UP001320766">
    <property type="component" value="Unassembled WGS sequence"/>
</dbReference>
<dbReference type="InterPro" id="IPR028098">
    <property type="entry name" value="Glyco_trans_4-like_N"/>
</dbReference>
<dbReference type="PANTHER" id="PTHR45947:SF3">
    <property type="entry name" value="SULFOQUINOVOSYL TRANSFERASE SQD2"/>
    <property type="match status" value="1"/>
</dbReference>
<evidence type="ECO:0000256" key="2">
    <source>
        <dbReference type="ARBA" id="ARBA00022679"/>
    </source>
</evidence>
<dbReference type="PANTHER" id="PTHR45947">
    <property type="entry name" value="SULFOQUINOVOSYL TRANSFERASE SQD2"/>
    <property type="match status" value="1"/>
</dbReference>
<dbReference type="Pfam" id="PF13692">
    <property type="entry name" value="Glyco_trans_1_4"/>
    <property type="match status" value="1"/>
</dbReference>
<dbReference type="Pfam" id="PF13439">
    <property type="entry name" value="Glyco_transf_4"/>
    <property type="match status" value="1"/>
</dbReference>
<proteinExistence type="predicted"/>
<keyword evidence="1" id="KW-0328">Glycosyltransferase</keyword>
<reference evidence="4 5" key="1">
    <citation type="submission" date="2022-06" db="EMBL/GenBank/DDBJ databases">
        <title>Sequencing the genomes of 1000 actinobacteria strains.</title>
        <authorList>
            <person name="Klenk H.-P."/>
        </authorList>
    </citation>
    <scope>NUCLEOTIDE SEQUENCE [LARGE SCALE GENOMIC DNA]</scope>
    <source>
        <strain evidence="4 5">DSM 44170</strain>
    </source>
</reference>
<accession>A0ABT1K5K1</accession>
<evidence type="ECO:0000256" key="1">
    <source>
        <dbReference type="ARBA" id="ARBA00022676"/>
    </source>
</evidence>